<comment type="subcellular location">
    <subcellularLocation>
        <location evidence="1">Cell membrane</location>
        <topology evidence="1">Multi-pass membrane protein</topology>
    </subcellularLocation>
</comment>
<evidence type="ECO:0000256" key="7">
    <source>
        <dbReference type="ARBA" id="ARBA00023136"/>
    </source>
</evidence>
<keyword evidence="4" id="KW-1003">Cell membrane</keyword>
<keyword evidence="3" id="KW-0813">Transport</keyword>
<dbReference type="PANTHER" id="PTHR34979">
    <property type="entry name" value="INNER MEMBRANE PROTEIN YGAZ"/>
    <property type="match status" value="1"/>
</dbReference>
<dbReference type="PANTHER" id="PTHR34979:SF1">
    <property type="entry name" value="INNER MEMBRANE PROTEIN YGAZ"/>
    <property type="match status" value="1"/>
</dbReference>
<evidence type="ECO:0000256" key="1">
    <source>
        <dbReference type="ARBA" id="ARBA00004651"/>
    </source>
</evidence>
<feature type="transmembrane region" description="Helical" evidence="8">
    <location>
        <begin position="186"/>
        <end position="216"/>
    </location>
</feature>
<accession>A0ABQ4Q7L0</accession>
<feature type="transmembrane region" description="Helical" evidence="8">
    <location>
        <begin position="53"/>
        <end position="76"/>
    </location>
</feature>
<sequence length="246" mass="26078">MNDSRTGDAQDAAVDLEKRAFREGFRAGAPTMPGIFAWGMVTGMAMVKSGLTIWQALGMTFLVFAGSAQLASLPLIAANAPVWVVFATALVVNLRFVIFSAALAPHFAHLPWYRRLWHGYFTADITMGLFPRRFPAETAHQTVGKVGYFNGIGYPNWCAWQAGSVAGILLASQIPESWGIGYAGTLALLAITIPLTVNLPALVGVIIAGVVAVAAIGLPYRLGLLVAVIAGMIGAMAADSIMDKDR</sequence>
<keyword evidence="5 8" id="KW-0812">Transmembrane</keyword>
<evidence type="ECO:0000256" key="5">
    <source>
        <dbReference type="ARBA" id="ARBA00022692"/>
    </source>
</evidence>
<gene>
    <name evidence="9" type="ORF">NCCP691_32120</name>
</gene>
<proteinExistence type="inferred from homology"/>
<feature type="transmembrane region" description="Helical" evidence="8">
    <location>
        <begin position="27"/>
        <end position="47"/>
    </location>
</feature>
<evidence type="ECO:0000256" key="4">
    <source>
        <dbReference type="ARBA" id="ARBA00022475"/>
    </source>
</evidence>
<keyword evidence="10" id="KW-1185">Reference proteome</keyword>
<protein>
    <submittedName>
        <fullName evidence="9">Membrane protein</fullName>
    </submittedName>
</protein>
<dbReference type="Proteomes" id="UP000887222">
    <property type="component" value="Unassembled WGS sequence"/>
</dbReference>
<dbReference type="RefSeq" id="WP_220809624.1">
    <property type="nucleotide sequence ID" value="NZ_BPMK01000015.1"/>
</dbReference>
<organism evidence="9 10">
    <name type="scientific">Noviherbaspirillum aridicola</name>
    <dbReference type="NCBI Taxonomy" id="2849687"/>
    <lineage>
        <taxon>Bacteria</taxon>
        <taxon>Pseudomonadati</taxon>
        <taxon>Pseudomonadota</taxon>
        <taxon>Betaproteobacteria</taxon>
        <taxon>Burkholderiales</taxon>
        <taxon>Oxalobacteraceae</taxon>
        <taxon>Noviherbaspirillum</taxon>
    </lineage>
</organism>
<keyword evidence="7 8" id="KW-0472">Membrane</keyword>
<evidence type="ECO:0000256" key="8">
    <source>
        <dbReference type="SAM" id="Phobius"/>
    </source>
</evidence>
<dbReference type="InterPro" id="IPR011606">
    <property type="entry name" value="Brnchd-chn_aa_trnsp_permease"/>
</dbReference>
<evidence type="ECO:0000256" key="6">
    <source>
        <dbReference type="ARBA" id="ARBA00022989"/>
    </source>
</evidence>
<feature type="transmembrane region" description="Helical" evidence="8">
    <location>
        <begin position="222"/>
        <end position="242"/>
    </location>
</feature>
<evidence type="ECO:0000313" key="9">
    <source>
        <dbReference type="EMBL" id="GIZ53198.1"/>
    </source>
</evidence>
<evidence type="ECO:0000256" key="3">
    <source>
        <dbReference type="ARBA" id="ARBA00022448"/>
    </source>
</evidence>
<reference evidence="9 10" key="1">
    <citation type="journal article" date="2022" name="Int. J. Syst. Evol. Microbiol.">
        <title>Noviherbaspirillum aridicola sp. nov., isolated from an arid soil in Pakistan.</title>
        <authorList>
            <person name="Khan I.U."/>
            <person name="Saqib M."/>
            <person name="Amin A."/>
            <person name="Hussain F."/>
            <person name="Li L."/>
            <person name="Liu Y.H."/>
            <person name="Fang B.Z."/>
            <person name="Ahmed I."/>
            <person name="Li W.J."/>
        </authorList>
    </citation>
    <scope>NUCLEOTIDE SEQUENCE [LARGE SCALE GENOMIC DNA]</scope>
    <source>
        <strain evidence="9 10">NCCP-691</strain>
    </source>
</reference>
<comment type="similarity">
    <text evidence="2">Belongs to the AzlC family.</text>
</comment>
<feature type="transmembrane region" description="Helical" evidence="8">
    <location>
        <begin position="83"/>
        <end position="108"/>
    </location>
</feature>
<evidence type="ECO:0000313" key="10">
    <source>
        <dbReference type="Proteomes" id="UP000887222"/>
    </source>
</evidence>
<dbReference type="Pfam" id="PF03591">
    <property type="entry name" value="AzlC"/>
    <property type="match status" value="1"/>
</dbReference>
<evidence type="ECO:0000256" key="2">
    <source>
        <dbReference type="ARBA" id="ARBA00010735"/>
    </source>
</evidence>
<name>A0ABQ4Q7L0_9BURK</name>
<dbReference type="EMBL" id="BPMK01000015">
    <property type="protein sequence ID" value="GIZ53198.1"/>
    <property type="molecule type" value="Genomic_DNA"/>
</dbReference>
<comment type="caution">
    <text evidence="9">The sequence shown here is derived from an EMBL/GenBank/DDBJ whole genome shotgun (WGS) entry which is preliminary data.</text>
</comment>
<keyword evidence="6 8" id="KW-1133">Transmembrane helix</keyword>